<evidence type="ECO:0000256" key="1">
    <source>
        <dbReference type="SAM" id="MobiDB-lite"/>
    </source>
</evidence>
<dbReference type="Proteomes" id="UP000191691">
    <property type="component" value="Unassembled WGS sequence"/>
</dbReference>
<comment type="caution">
    <text evidence="2">The sequence shown here is derived from an EMBL/GenBank/DDBJ whole genome shotgun (WGS) entry which is preliminary data.</text>
</comment>
<name>A0A1V6YV78_PENNA</name>
<dbReference type="AlphaFoldDB" id="A0A1V6YV78"/>
<evidence type="ECO:0000313" key="3">
    <source>
        <dbReference type="Proteomes" id="UP000191691"/>
    </source>
</evidence>
<protein>
    <submittedName>
        <fullName evidence="2">Uncharacterized protein</fullName>
    </submittedName>
</protein>
<accession>A0A1V6YV78</accession>
<organism evidence="2 3">
    <name type="scientific">Penicillium nalgiovense</name>
    <dbReference type="NCBI Taxonomy" id="60175"/>
    <lineage>
        <taxon>Eukaryota</taxon>
        <taxon>Fungi</taxon>
        <taxon>Dikarya</taxon>
        <taxon>Ascomycota</taxon>
        <taxon>Pezizomycotina</taxon>
        <taxon>Eurotiomycetes</taxon>
        <taxon>Eurotiomycetidae</taxon>
        <taxon>Eurotiales</taxon>
        <taxon>Aspergillaceae</taxon>
        <taxon>Penicillium</taxon>
    </lineage>
</organism>
<reference evidence="3" key="1">
    <citation type="journal article" date="2017" name="Nat. Microbiol.">
        <title>Global analysis of biosynthetic gene clusters reveals vast potential of secondary metabolite production in Penicillium species.</title>
        <authorList>
            <person name="Nielsen J.C."/>
            <person name="Grijseels S."/>
            <person name="Prigent S."/>
            <person name="Ji B."/>
            <person name="Dainat J."/>
            <person name="Nielsen K.F."/>
            <person name="Frisvad J.C."/>
            <person name="Workman M."/>
            <person name="Nielsen J."/>
        </authorList>
    </citation>
    <scope>NUCLEOTIDE SEQUENCE [LARGE SCALE GENOMIC DNA]</scope>
    <source>
        <strain evidence="3">IBT 13039</strain>
    </source>
</reference>
<gene>
    <name evidence="2" type="ORF">PENNAL_c0010G07975</name>
</gene>
<dbReference type="EMBL" id="MOOB01000010">
    <property type="protein sequence ID" value="OQE91194.1"/>
    <property type="molecule type" value="Genomic_DNA"/>
</dbReference>
<sequence>MATAKEAYDYLIKLPPRFVPEKELPELTVESISGYLERMNNDPPAHVSPYGNDRDADPNDTVSAPNLPDDNDPQELTILRGNTDMLAQISHYDDITLRAWSVSGPYHQFHAFLSRRKPACFHQPHLEVSLVNTEPSTTYRAIGYA</sequence>
<dbReference type="STRING" id="60175.A0A1V6YV78"/>
<evidence type="ECO:0000313" key="2">
    <source>
        <dbReference type="EMBL" id="OQE91194.1"/>
    </source>
</evidence>
<keyword evidence="3" id="KW-1185">Reference proteome</keyword>
<proteinExistence type="predicted"/>
<feature type="region of interest" description="Disordered" evidence="1">
    <location>
        <begin position="38"/>
        <end position="72"/>
    </location>
</feature>